<dbReference type="AlphaFoldDB" id="A0A409WTV5"/>
<evidence type="ECO:0000259" key="1">
    <source>
        <dbReference type="PROSITE" id="PS50011"/>
    </source>
</evidence>
<dbReference type="GO" id="GO:0004672">
    <property type="term" value="F:protein kinase activity"/>
    <property type="evidence" value="ECO:0007669"/>
    <property type="project" value="InterPro"/>
</dbReference>
<dbReference type="GO" id="GO:0005524">
    <property type="term" value="F:ATP binding"/>
    <property type="evidence" value="ECO:0007669"/>
    <property type="project" value="InterPro"/>
</dbReference>
<dbReference type="OrthoDB" id="3271139at2759"/>
<reference evidence="2 3" key="1">
    <citation type="journal article" date="2018" name="Evol. Lett.">
        <title>Horizontal gene cluster transfer increased hallucinogenic mushroom diversity.</title>
        <authorList>
            <person name="Reynolds H.T."/>
            <person name="Vijayakumar V."/>
            <person name="Gluck-Thaler E."/>
            <person name="Korotkin H.B."/>
            <person name="Matheny P.B."/>
            <person name="Slot J.C."/>
        </authorList>
    </citation>
    <scope>NUCLEOTIDE SEQUENCE [LARGE SCALE GENOMIC DNA]</scope>
    <source>
        <strain evidence="2 3">2631</strain>
    </source>
</reference>
<name>A0A409WTV5_PSICY</name>
<dbReference type="Pfam" id="PF17667">
    <property type="entry name" value="Pkinase_fungal"/>
    <property type="match status" value="1"/>
</dbReference>
<dbReference type="Gene3D" id="1.10.510.10">
    <property type="entry name" value="Transferase(Phosphotransferase) domain 1"/>
    <property type="match status" value="1"/>
</dbReference>
<dbReference type="SUPFAM" id="SSF56112">
    <property type="entry name" value="Protein kinase-like (PK-like)"/>
    <property type="match status" value="1"/>
</dbReference>
<proteinExistence type="predicted"/>
<organism evidence="2 3">
    <name type="scientific">Psilocybe cyanescens</name>
    <dbReference type="NCBI Taxonomy" id="93625"/>
    <lineage>
        <taxon>Eukaryota</taxon>
        <taxon>Fungi</taxon>
        <taxon>Dikarya</taxon>
        <taxon>Basidiomycota</taxon>
        <taxon>Agaricomycotina</taxon>
        <taxon>Agaricomycetes</taxon>
        <taxon>Agaricomycetidae</taxon>
        <taxon>Agaricales</taxon>
        <taxon>Agaricineae</taxon>
        <taxon>Strophariaceae</taxon>
        <taxon>Psilocybe</taxon>
    </lineage>
</organism>
<evidence type="ECO:0000313" key="2">
    <source>
        <dbReference type="EMBL" id="PPQ81909.1"/>
    </source>
</evidence>
<gene>
    <name evidence="2" type="ORF">CVT25_013762</name>
</gene>
<evidence type="ECO:0000313" key="3">
    <source>
        <dbReference type="Proteomes" id="UP000283269"/>
    </source>
</evidence>
<dbReference type="PROSITE" id="PS50011">
    <property type="entry name" value="PROTEIN_KINASE_DOM"/>
    <property type="match status" value="1"/>
</dbReference>
<feature type="domain" description="Protein kinase" evidence="1">
    <location>
        <begin position="1"/>
        <end position="211"/>
    </location>
</feature>
<comment type="caution">
    <text evidence="2">The sequence shown here is derived from an EMBL/GenBank/DDBJ whole genome shotgun (WGS) entry which is preliminary data.</text>
</comment>
<accession>A0A409WTV5</accession>
<sequence length="336" mass="38075">MVFKLYSRFSGVFCKNIALQLLYCAGWVHRDISEGNILAHRNDLKNSSTPWKAKLMDLEYARKFPPPDNYEAVVDPKTGTPYFMPTEILLKFYLYSPEPDELQSTSVDKYADNAVSSKTHNANPGNAPNTGVVIHNFQHDLESLWWLILWLIISHIKDQPSEDWEGPAFDDAIKRCQEWAAPIFQNVVHLSNERQACFEVKSLETETLPFVPTNVSTIVKRLDLSRETLLADIIHRTKEGCPTDTIHFDPCESASIGPVADLSTITHTDSKLDDDSAEEDSVALQLLCNGDDDEFNANLRRSIFSINLIQPTDSNTKIMHIMRKAAALLRPRSWVL</sequence>
<dbReference type="InterPro" id="IPR011009">
    <property type="entry name" value="Kinase-like_dom_sf"/>
</dbReference>
<dbReference type="Proteomes" id="UP000283269">
    <property type="component" value="Unassembled WGS sequence"/>
</dbReference>
<dbReference type="InterPro" id="IPR000719">
    <property type="entry name" value="Prot_kinase_dom"/>
</dbReference>
<dbReference type="InterPro" id="IPR040976">
    <property type="entry name" value="Pkinase_fungal"/>
</dbReference>
<protein>
    <recommendedName>
        <fullName evidence="1">Protein kinase domain-containing protein</fullName>
    </recommendedName>
</protein>
<keyword evidence="3" id="KW-1185">Reference proteome</keyword>
<dbReference type="EMBL" id="NHYD01003197">
    <property type="protein sequence ID" value="PPQ81909.1"/>
    <property type="molecule type" value="Genomic_DNA"/>
</dbReference>
<dbReference type="InParanoid" id="A0A409WTV5"/>